<dbReference type="Gene3D" id="3.90.70.130">
    <property type="match status" value="1"/>
</dbReference>
<evidence type="ECO:0000259" key="2">
    <source>
        <dbReference type="Pfam" id="PF07910"/>
    </source>
</evidence>
<accession>A0A0E0JUG6</accession>
<dbReference type="Gramene" id="OPUNC02G00190.1">
    <property type="protein sequence ID" value="OPUNC02G00190.1"/>
    <property type="gene ID" value="OPUNC02G00190"/>
</dbReference>
<sequence length="607" mass="67637">MEAHIKEAHLLDTIDKARTKETKPLPSPSPAVLRRRHLAARLVAAAASSPLRDRYGGGTHSDLLLFVALPSPVRTSPITNQVAPPPTGADLLDLLQFSLQQFGRPLRGEERRGEEMISFCPICNVQVLTAELQWHANTHFDDDQLQTDMEFAHQIALTQSTPNPLLLDTPKECIDPFAGDPHAQGASSSITGCSSLQGSVLDEQVSCLLQAQLRSNVQEIQGGLMNLLRACLESEAGSSTSIISGHVDHHQSLSSEDKGWGCGWRNIQMLSSHLLKQSPEAREALFGGAGFVPDIPSLQRWLEIAWGKKFDTLGSSHFHSKVYGAKKWIGTTECAALLRSFGLRARVVDFDSTESSGPRSKNGKHVPKRVQGPMDKFLIKNVSPTSTSSELCREDAENMRGQQVLVDWIWNYFASRHSDKSDNSRRVLVSNKTPLYFQHQGHSRTIVGIQKQNGQRGNQDRFTLLILDPGHRTSDLERALRSKTGWQRLVKRGVHTLRKPQYQLCYVDPGIASSEEMEQLKTIDSILEAGDYIHYKAWDALPSSLLGETWTVDALLSSALGCIICLLGDPQKSQPVQLKWTTSIMHLILNTWVAFSYKIRFHWQIKR</sequence>
<keyword evidence="1" id="KW-0378">Hydrolase</keyword>
<dbReference type="STRING" id="4537.A0A0E0JUG6"/>
<dbReference type="OMA" id="KRHLQYN"/>
<dbReference type="Proteomes" id="UP000026962">
    <property type="component" value="Chromosome 2"/>
</dbReference>
<dbReference type="EnsemblPlants" id="OPUNC02G00190.1">
    <property type="protein sequence ID" value="OPUNC02G00190.1"/>
    <property type="gene ID" value="OPUNC02G00190"/>
</dbReference>
<feature type="domain" description="UFSP1/2/DUB catalytic" evidence="2">
    <location>
        <begin position="243"/>
        <end position="505"/>
    </location>
</feature>
<evidence type="ECO:0000256" key="1">
    <source>
        <dbReference type="ARBA" id="ARBA00022801"/>
    </source>
</evidence>
<dbReference type="AlphaFoldDB" id="A0A0E0JUG6"/>
<reference evidence="3" key="1">
    <citation type="submission" date="2015-04" db="UniProtKB">
        <authorList>
            <consortium name="EnsemblPlants"/>
        </authorList>
    </citation>
    <scope>IDENTIFICATION</scope>
</reference>
<keyword evidence="4" id="KW-1185">Reference proteome</keyword>
<dbReference type="GO" id="GO:0019783">
    <property type="term" value="F:ubiquitin-like protein peptidase activity"/>
    <property type="evidence" value="ECO:0007669"/>
    <property type="project" value="UniProtKB-ARBA"/>
</dbReference>
<evidence type="ECO:0000313" key="4">
    <source>
        <dbReference type="Proteomes" id="UP000026962"/>
    </source>
</evidence>
<dbReference type="InterPro" id="IPR012462">
    <property type="entry name" value="UFSP1/2_DUB_cat"/>
</dbReference>
<dbReference type="eggNOG" id="KOG4696">
    <property type="taxonomic scope" value="Eukaryota"/>
</dbReference>
<name>A0A0E0JUG6_ORYPU</name>
<dbReference type="PANTHER" id="PTHR48153:SF4">
    <property type="entry name" value="UBIQUITIN CARBOXYL-TERMINAL HYDROLASE MUG105"/>
    <property type="match status" value="1"/>
</dbReference>
<dbReference type="PANTHER" id="PTHR48153">
    <property type="entry name" value="UFM1-SPECIFIC PROTEASE 2"/>
    <property type="match status" value="1"/>
</dbReference>
<proteinExistence type="predicted"/>
<dbReference type="Pfam" id="PF07910">
    <property type="entry name" value="Peptidase_C78"/>
    <property type="match status" value="1"/>
</dbReference>
<reference evidence="3" key="2">
    <citation type="submission" date="2018-05" db="EMBL/GenBank/DDBJ databases">
        <title>OpunRS2 (Oryza punctata Reference Sequence Version 2).</title>
        <authorList>
            <person name="Zhang J."/>
            <person name="Kudrna D."/>
            <person name="Lee S."/>
            <person name="Talag J."/>
            <person name="Welchert J."/>
            <person name="Wing R.A."/>
        </authorList>
    </citation>
    <scope>NUCLEOTIDE SEQUENCE [LARGE SCALE GENOMIC DNA]</scope>
</reference>
<evidence type="ECO:0000313" key="3">
    <source>
        <dbReference type="EnsemblPlants" id="OPUNC02G00190.1"/>
    </source>
</evidence>
<protein>
    <recommendedName>
        <fullName evidence="2">UFSP1/2/DUB catalytic domain-containing protein</fullName>
    </recommendedName>
</protein>
<organism evidence="3">
    <name type="scientific">Oryza punctata</name>
    <name type="common">Red rice</name>
    <dbReference type="NCBI Taxonomy" id="4537"/>
    <lineage>
        <taxon>Eukaryota</taxon>
        <taxon>Viridiplantae</taxon>
        <taxon>Streptophyta</taxon>
        <taxon>Embryophyta</taxon>
        <taxon>Tracheophyta</taxon>
        <taxon>Spermatophyta</taxon>
        <taxon>Magnoliopsida</taxon>
        <taxon>Liliopsida</taxon>
        <taxon>Poales</taxon>
        <taxon>Poaceae</taxon>
        <taxon>BOP clade</taxon>
        <taxon>Oryzoideae</taxon>
        <taxon>Oryzeae</taxon>
        <taxon>Oryzinae</taxon>
        <taxon>Oryza</taxon>
    </lineage>
</organism>
<dbReference type="HOGENOM" id="CLU_031428_1_0_1"/>